<dbReference type="OrthoDB" id="1265264at2"/>
<feature type="transmembrane region" description="Helical" evidence="1">
    <location>
        <begin position="61"/>
        <end position="80"/>
    </location>
</feature>
<organism evidence="2 3">
    <name type="scientific">Halpernia frigidisoli</name>
    <dbReference type="NCBI Taxonomy" id="1125876"/>
    <lineage>
        <taxon>Bacteria</taxon>
        <taxon>Pseudomonadati</taxon>
        <taxon>Bacteroidota</taxon>
        <taxon>Flavobacteriia</taxon>
        <taxon>Flavobacteriales</taxon>
        <taxon>Weeksellaceae</taxon>
        <taxon>Chryseobacterium group</taxon>
        <taxon>Halpernia</taxon>
    </lineage>
</organism>
<evidence type="ECO:0000313" key="3">
    <source>
        <dbReference type="Proteomes" id="UP000198931"/>
    </source>
</evidence>
<proteinExistence type="predicted"/>
<dbReference type="Proteomes" id="UP000198931">
    <property type="component" value="Unassembled WGS sequence"/>
</dbReference>
<keyword evidence="1" id="KW-1133">Transmembrane helix</keyword>
<protein>
    <submittedName>
        <fullName evidence="2">Uncharacterized protein</fullName>
    </submittedName>
</protein>
<name>A0A1I3F2L6_9FLAO</name>
<dbReference type="STRING" id="1125876.SAMN05443292_1110"/>
<dbReference type="AlphaFoldDB" id="A0A1I3F2L6"/>
<dbReference type="RefSeq" id="WP_090079164.1">
    <property type="nucleotide sequence ID" value="NZ_FOQT01000002.1"/>
</dbReference>
<dbReference type="EMBL" id="FOQT01000002">
    <property type="protein sequence ID" value="SFI05403.1"/>
    <property type="molecule type" value="Genomic_DNA"/>
</dbReference>
<feature type="transmembrane region" description="Helical" evidence="1">
    <location>
        <begin position="36"/>
        <end position="54"/>
    </location>
</feature>
<gene>
    <name evidence="2" type="ORF">SAMN05443292_1110</name>
</gene>
<keyword evidence="1" id="KW-0812">Transmembrane</keyword>
<keyword evidence="1" id="KW-0472">Membrane</keyword>
<feature type="transmembrane region" description="Helical" evidence="1">
    <location>
        <begin position="7"/>
        <end position="24"/>
    </location>
</feature>
<feature type="transmembrane region" description="Helical" evidence="1">
    <location>
        <begin position="92"/>
        <end position="112"/>
    </location>
</feature>
<evidence type="ECO:0000313" key="2">
    <source>
        <dbReference type="EMBL" id="SFI05403.1"/>
    </source>
</evidence>
<accession>A0A1I3F2L6</accession>
<sequence length="121" mass="14727">MKKTTIYVFLYFLMFFMHFGIWTYLKLDFEVVFFKYYLFLTIIFMMVITILSLFKKIYPDHLGFVFIGLIMVKLMMIMIIKKKLNIVEVPNYKLNFILPYLMSLLLETLYAVQLIKDEKNQ</sequence>
<keyword evidence="3" id="KW-1185">Reference proteome</keyword>
<evidence type="ECO:0000256" key="1">
    <source>
        <dbReference type="SAM" id="Phobius"/>
    </source>
</evidence>
<reference evidence="2 3" key="1">
    <citation type="submission" date="2016-10" db="EMBL/GenBank/DDBJ databases">
        <authorList>
            <person name="de Groot N.N."/>
        </authorList>
    </citation>
    <scope>NUCLEOTIDE SEQUENCE [LARGE SCALE GENOMIC DNA]</scope>
    <source>
        <strain evidence="2 3">DSM 26000</strain>
    </source>
</reference>